<evidence type="ECO:0008006" key="3">
    <source>
        <dbReference type="Google" id="ProtNLM"/>
    </source>
</evidence>
<name>A0ABP5V1H0_9ACTN</name>
<evidence type="ECO:0000313" key="1">
    <source>
        <dbReference type="EMBL" id="GAA2392412.1"/>
    </source>
</evidence>
<sequence>MFDGMTELSTERRMWSLFEPVHAVSYFAPATRQAFEEAGLRGYWRGYFASRTAPMGAVSAGPVIGAFYGFAPGMVHRALPDVWTRITPQAALDARRVGAGHALAGAVAGLDGIEELAGLLREAASAAPCHGRVLGAANAALPWPEDPLEVVWHAATLLREHRGDGHLAALLVEGLDGCESMVWRIAVNGGAGREMAQPARGWTDEEWDAARDRLHQRGYLDGEGAATERSFSAYRTIEELTDRLAAGPWEALGPEATQRCERLLTPLATRVLAELPDYPVWIRLPAPATPAPGAS</sequence>
<accession>A0ABP5V1H0</accession>
<dbReference type="Proteomes" id="UP001501444">
    <property type="component" value="Unassembled WGS sequence"/>
</dbReference>
<gene>
    <name evidence="1" type="ORF">GCM10010170_105040</name>
</gene>
<dbReference type="EMBL" id="BAAARV010000130">
    <property type="protein sequence ID" value="GAA2392412.1"/>
    <property type="molecule type" value="Genomic_DNA"/>
</dbReference>
<organism evidence="1 2">
    <name type="scientific">Dactylosporangium salmoneum</name>
    <dbReference type="NCBI Taxonomy" id="53361"/>
    <lineage>
        <taxon>Bacteria</taxon>
        <taxon>Bacillati</taxon>
        <taxon>Actinomycetota</taxon>
        <taxon>Actinomycetes</taxon>
        <taxon>Micromonosporales</taxon>
        <taxon>Micromonosporaceae</taxon>
        <taxon>Dactylosporangium</taxon>
    </lineage>
</organism>
<dbReference type="InterPro" id="IPR054058">
    <property type="entry name" value="HTH_67"/>
</dbReference>
<reference evidence="2" key="1">
    <citation type="journal article" date="2019" name="Int. J. Syst. Evol. Microbiol.">
        <title>The Global Catalogue of Microorganisms (GCM) 10K type strain sequencing project: providing services to taxonomists for standard genome sequencing and annotation.</title>
        <authorList>
            <consortium name="The Broad Institute Genomics Platform"/>
            <consortium name="The Broad Institute Genome Sequencing Center for Infectious Disease"/>
            <person name="Wu L."/>
            <person name="Ma J."/>
        </authorList>
    </citation>
    <scope>NUCLEOTIDE SEQUENCE [LARGE SCALE GENOMIC DNA]</scope>
    <source>
        <strain evidence="2">JCM 3272</strain>
    </source>
</reference>
<evidence type="ECO:0000313" key="2">
    <source>
        <dbReference type="Proteomes" id="UP001501444"/>
    </source>
</evidence>
<dbReference type="Pfam" id="PF21863">
    <property type="entry name" value="HTH_67"/>
    <property type="match status" value="1"/>
</dbReference>
<protein>
    <recommendedName>
        <fullName evidence="3">SalK</fullName>
    </recommendedName>
</protein>
<dbReference type="NCBIfam" id="NF047719">
    <property type="entry name" value="SCO6745_fam_HTH"/>
    <property type="match status" value="1"/>
</dbReference>
<proteinExistence type="predicted"/>
<keyword evidence="2" id="KW-1185">Reference proteome</keyword>
<comment type="caution">
    <text evidence="1">The sequence shown here is derived from an EMBL/GenBank/DDBJ whole genome shotgun (WGS) entry which is preliminary data.</text>
</comment>